<dbReference type="InterPro" id="IPR006094">
    <property type="entry name" value="Oxid_FAD_bind_N"/>
</dbReference>
<evidence type="ECO:0000313" key="7">
    <source>
        <dbReference type="EMBL" id="KAF1919310.1"/>
    </source>
</evidence>
<feature type="signal peptide" evidence="5">
    <location>
        <begin position="1"/>
        <end position="22"/>
    </location>
</feature>
<evidence type="ECO:0000256" key="5">
    <source>
        <dbReference type="SAM" id="SignalP"/>
    </source>
</evidence>
<sequence length="515" mass="56695">MVSFKSFIAFYGLTLLPALVTSSPIASGYFARKLFSRDNINASTVAAELGPQLSNGSLIFGSNNPQYANATSRWNRFVRSDVQVVVEPAAERDIAKIIKYCNENSFEFLVRNRGHGITSSLSAFSGIQINVEKLQDITLQPDGKTAVLQAGTSGGQVIQELWNQGYVTTTGSTQCVGVLGPALGGGHGRYNGLYGLVTDNIVHYNVVLANGTEIGVNETSHSDLLWALQGAGHNFAAVTSIVKKIYPKEIDTWHFHNYTWTQDKLETVFETLNTFHKSYNGTTPPKMGVNFGAIRMDKSLSADEALLKWGFYYAGPAVEAEELLKPFNAIGAVEENMIDLSYPDVAALTSGDCASGNLAVSSVLTLEYNVTAERALYDHYITNVAKYPDLAATAYLWYEGYATAGYQAISPESTAYPHREENHIMFFATVVPDGSDLHDAAKTWAKESSDIWNAGQPGRQPKLYVNYAMGYDFETLESIYGYEAWRLERLRSLKAAYDPENRFRFFVPIVSNSTS</sequence>
<dbReference type="InterPro" id="IPR016166">
    <property type="entry name" value="FAD-bd_PCMH"/>
</dbReference>
<evidence type="ECO:0000256" key="3">
    <source>
        <dbReference type="ARBA" id="ARBA00022827"/>
    </source>
</evidence>
<organism evidence="7 8">
    <name type="scientific">Ampelomyces quisqualis</name>
    <name type="common">Powdery mildew agent</name>
    <dbReference type="NCBI Taxonomy" id="50730"/>
    <lineage>
        <taxon>Eukaryota</taxon>
        <taxon>Fungi</taxon>
        <taxon>Dikarya</taxon>
        <taxon>Ascomycota</taxon>
        <taxon>Pezizomycotina</taxon>
        <taxon>Dothideomycetes</taxon>
        <taxon>Pleosporomycetidae</taxon>
        <taxon>Pleosporales</taxon>
        <taxon>Pleosporineae</taxon>
        <taxon>Phaeosphaeriaceae</taxon>
        <taxon>Ampelomyces</taxon>
    </lineage>
</organism>
<dbReference type="Pfam" id="PF01565">
    <property type="entry name" value="FAD_binding_4"/>
    <property type="match status" value="1"/>
</dbReference>
<evidence type="ECO:0000313" key="8">
    <source>
        <dbReference type="Proteomes" id="UP000800096"/>
    </source>
</evidence>
<accession>A0A6A5QWU8</accession>
<evidence type="ECO:0000256" key="2">
    <source>
        <dbReference type="ARBA" id="ARBA00022630"/>
    </source>
</evidence>
<dbReference type="Gene3D" id="3.30.43.10">
    <property type="entry name" value="Uridine Diphospho-n-acetylenolpyruvylglucosamine Reductase, domain 2"/>
    <property type="match status" value="1"/>
</dbReference>
<dbReference type="InterPro" id="IPR016167">
    <property type="entry name" value="FAD-bd_PCMH_sub1"/>
</dbReference>
<dbReference type="SUPFAM" id="SSF56176">
    <property type="entry name" value="FAD-binding/transporter-associated domain-like"/>
    <property type="match status" value="1"/>
</dbReference>
<feature type="domain" description="FAD-binding PCMH-type" evidence="6">
    <location>
        <begin position="77"/>
        <end position="248"/>
    </location>
</feature>
<comment type="similarity">
    <text evidence="1">Belongs to the oxygen-dependent FAD-linked oxidoreductase family.</text>
</comment>
<evidence type="ECO:0000259" key="6">
    <source>
        <dbReference type="PROSITE" id="PS51387"/>
    </source>
</evidence>
<dbReference type="Gene3D" id="3.30.465.10">
    <property type="match status" value="1"/>
</dbReference>
<dbReference type="Proteomes" id="UP000800096">
    <property type="component" value="Unassembled WGS sequence"/>
</dbReference>
<name>A0A6A5QWU8_AMPQU</name>
<feature type="chain" id="PRO_5025445029" description="FAD-binding PCMH-type domain-containing protein" evidence="5">
    <location>
        <begin position="23"/>
        <end position="515"/>
    </location>
</feature>
<dbReference type="GO" id="GO:0071949">
    <property type="term" value="F:FAD binding"/>
    <property type="evidence" value="ECO:0007669"/>
    <property type="project" value="InterPro"/>
</dbReference>
<keyword evidence="3" id="KW-0274">FAD</keyword>
<dbReference type="InterPro" id="IPR050416">
    <property type="entry name" value="FAD-linked_Oxidoreductase"/>
</dbReference>
<reference evidence="7" key="1">
    <citation type="journal article" date="2020" name="Stud. Mycol.">
        <title>101 Dothideomycetes genomes: a test case for predicting lifestyles and emergence of pathogens.</title>
        <authorList>
            <person name="Haridas S."/>
            <person name="Albert R."/>
            <person name="Binder M."/>
            <person name="Bloem J."/>
            <person name="Labutti K."/>
            <person name="Salamov A."/>
            <person name="Andreopoulos B."/>
            <person name="Baker S."/>
            <person name="Barry K."/>
            <person name="Bills G."/>
            <person name="Bluhm B."/>
            <person name="Cannon C."/>
            <person name="Castanera R."/>
            <person name="Culley D."/>
            <person name="Daum C."/>
            <person name="Ezra D."/>
            <person name="Gonzalez J."/>
            <person name="Henrissat B."/>
            <person name="Kuo A."/>
            <person name="Liang C."/>
            <person name="Lipzen A."/>
            <person name="Lutzoni F."/>
            <person name="Magnuson J."/>
            <person name="Mondo S."/>
            <person name="Nolan M."/>
            <person name="Ohm R."/>
            <person name="Pangilinan J."/>
            <person name="Park H.-J."/>
            <person name="Ramirez L."/>
            <person name="Alfaro M."/>
            <person name="Sun H."/>
            <person name="Tritt A."/>
            <person name="Yoshinaga Y."/>
            <person name="Zwiers L.-H."/>
            <person name="Turgeon B."/>
            <person name="Goodwin S."/>
            <person name="Spatafora J."/>
            <person name="Crous P."/>
            <person name="Grigoriev I."/>
        </authorList>
    </citation>
    <scope>NUCLEOTIDE SEQUENCE</scope>
    <source>
        <strain evidence="7">HMLAC05119</strain>
    </source>
</reference>
<keyword evidence="8" id="KW-1185">Reference proteome</keyword>
<dbReference type="OrthoDB" id="9996127at2759"/>
<evidence type="ECO:0000256" key="1">
    <source>
        <dbReference type="ARBA" id="ARBA00005466"/>
    </source>
</evidence>
<keyword evidence="4" id="KW-0560">Oxidoreductase</keyword>
<dbReference type="InterPro" id="IPR036318">
    <property type="entry name" value="FAD-bd_PCMH-like_sf"/>
</dbReference>
<keyword evidence="2" id="KW-0285">Flavoprotein</keyword>
<protein>
    <recommendedName>
        <fullName evidence="6">FAD-binding PCMH-type domain-containing protein</fullName>
    </recommendedName>
</protein>
<dbReference type="AlphaFoldDB" id="A0A6A5QWU8"/>
<dbReference type="GO" id="GO:0016491">
    <property type="term" value="F:oxidoreductase activity"/>
    <property type="evidence" value="ECO:0007669"/>
    <property type="project" value="UniProtKB-KW"/>
</dbReference>
<dbReference type="PANTHER" id="PTHR42973">
    <property type="entry name" value="BINDING OXIDOREDUCTASE, PUTATIVE (AFU_ORTHOLOGUE AFUA_1G17690)-RELATED"/>
    <property type="match status" value="1"/>
</dbReference>
<dbReference type="Gene3D" id="3.40.462.20">
    <property type="match status" value="1"/>
</dbReference>
<dbReference type="PROSITE" id="PS51387">
    <property type="entry name" value="FAD_PCMH"/>
    <property type="match status" value="1"/>
</dbReference>
<gene>
    <name evidence="7" type="ORF">BDU57DRAFT_137282</name>
</gene>
<evidence type="ECO:0000256" key="4">
    <source>
        <dbReference type="ARBA" id="ARBA00023002"/>
    </source>
</evidence>
<dbReference type="EMBL" id="ML979133">
    <property type="protein sequence ID" value="KAF1919310.1"/>
    <property type="molecule type" value="Genomic_DNA"/>
</dbReference>
<dbReference type="PANTHER" id="PTHR42973:SF8">
    <property type="entry name" value="FAD-BINDING PCMH-TYPE DOMAIN-CONTAINING PROTEIN"/>
    <property type="match status" value="1"/>
</dbReference>
<dbReference type="InterPro" id="IPR016169">
    <property type="entry name" value="FAD-bd_PCMH_sub2"/>
</dbReference>
<keyword evidence="5" id="KW-0732">Signal</keyword>
<proteinExistence type="inferred from homology"/>